<protein>
    <submittedName>
        <fullName evidence="2">Uncharacterized protein</fullName>
    </submittedName>
</protein>
<keyword evidence="3" id="KW-1185">Reference proteome</keyword>
<feature type="region of interest" description="Disordered" evidence="1">
    <location>
        <begin position="132"/>
        <end position="156"/>
    </location>
</feature>
<evidence type="ECO:0000313" key="2">
    <source>
        <dbReference type="EMBL" id="KDQ54298.1"/>
    </source>
</evidence>
<dbReference type="Proteomes" id="UP000027265">
    <property type="component" value="Unassembled WGS sequence"/>
</dbReference>
<feature type="region of interest" description="Disordered" evidence="1">
    <location>
        <begin position="85"/>
        <end position="105"/>
    </location>
</feature>
<feature type="compositionally biased region" description="Basic and acidic residues" evidence="1">
    <location>
        <begin position="135"/>
        <end position="150"/>
    </location>
</feature>
<dbReference type="EMBL" id="KL197729">
    <property type="protein sequence ID" value="KDQ54298.1"/>
    <property type="molecule type" value="Genomic_DNA"/>
</dbReference>
<proteinExistence type="predicted"/>
<organism evidence="2 3">
    <name type="scientific">Jaapia argillacea MUCL 33604</name>
    <dbReference type="NCBI Taxonomy" id="933084"/>
    <lineage>
        <taxon>Eukaryota</taxon>
        <taxon>Fungi</taxon>
        <taxon>Dikarya</taxon>
        <taxon>Basidiomycota</taxon>
        <taxon>Agaricomycotina</taxon>
        <taxon>Agaricomycetes</taxon>
        <taxon>Agaricomycetidae</taxon>
        <taxon>Jaapiales</taxon>
        <taxon>Jaapiaceae</taxon>
        <taxon>Jaapia</taxon>
    </lineage>
</organism>
<accession>A0A067PHB0</accession>
<sequence length="156" mass="17314">MLHKAFAKESTQLCDVHDLSRRCGRIAEDNRYGRNNDIATGLDNEVYRKVEAACHCGRNDLLEVNLGQTSQSACGTAAQYLLSNSHEQGSQRTAATKQEKGGRLGGPVSAHVANTTMNHRRPLHRLHAGKVRAHTHQEHHFNRSHPRDSVFGEVDS</sequence>
<evidence type="ECO:0000256" key="1">
    <source>
        <dbReference type="SAM" id="MobiDB-lite"/>
    </source>
</evidence>
<evidence type="ECO:0000313" key="3">
    <source>
        <dbReference type="Proteomes" id="UP000027265"/>
    </source>
</evidence>
<name>A0A067PHB0_9AGAM</name>
<dbReference type="AlphaFoldDB" id="A0A067PHB0"/>
<gene>
    <name evidence="2" type="ORF">JAAARDRAFT_404502</name>
</gene>
<dbReference type="HOGENOM" id="CLU_1686872_0_0_1"/>
<feature type="compositionally biased region" description="Polar residues" evidence="1">
    <location>
        <begin position="85"/>
        <end position="96"/>
    </location>
</feature>
<reference evidence="3" key="1">
    <citation type="journal article" date="2014" name="Proc. Natl. Acad. Sci. U.S.A.">
        <title>Extensive sampling of basidiomycete genomes demonstrates inadequacy of the white-rot/brown-rot paradigm for wood decay fungi.</title>
        <authorList>
            <person name="Riley R."/>
            <person name="Salamov A.A."/>
            <person name="Brown D.W."/>
            <person name="Nagy L.G."/>
            <person name="Floudas D."/>
            <person name="Held B.W."/>
            <person name="Levasseur A."/>
            <person name="Lombard V."/>
            <person name="Morin E."/>
            <person name="Otillar R."/>
            <person name="Lindquist E.A."/>
            <person name="Sun H."/>
            <person name="LaButti K.M."/>
            <person name="Schmutz J."/>
            <person name="Jabbour D."/>
            <person name="Luo H."/>
            <person name="Baker S.E."/>
            <person name="Pisabarro A.G."/>
            <person name="Walton J.D."/>
            <person name="Blanchette R.A."/>
            <person name="Henrissat B."/>
            <person name="Martin F."/>
            <person name="Cullen D."/>
            <person name="Hibbett D.S."/>
            <person name="Grigoriev I.V."/>
        </authorList>
    </citation>
    <scope>NUCLEOTIDE SEQUENCE [LARGE SCALE GENOMIC DNA]</scope>
    <source>
        <strain evidence="3">MUCL 33604</strain>
    </source>
</reference>
<dbReference type="InParanoid" id="A0A067PHB0"/>